<dbReference type="RefSeq" id="WP_349165241.1">
    <property type="nucleotide sequence ID" value="NZ_JBBMFE010000016.1"/>
</dbReference>
<protein>
    <recommendedName>
        <fullName evidence="3">Phage protein</fullName>
    </recommendedName>
</protein>
<dbReference type="Proteomes" id="UP001438008">
    <property type="component" value="Unassembled WGS sequence"/>
</dbReference>
<comment type="caution">
    <text evidence="1">The sequence shown here is derived from an EMBL/GenBank/DDBJ whole genome shotgun (WGS) entry which is preliminary data.</text>
</comment>
<proteinExistence type="predicted"/>
<evidence type="ECO:0000313" key="1">
    <source>
        <dbReference type="EMBL" id="MEQ2473646.1"/>
    </source>
</evidence>
<reference evidence="1 2" key="1">
    <citation type="submission" date="2024-03" db="EMBL/GenBank/DDBJ databases">
        <title>Human intestinal bacterial collection.</title>
        <authorList>
            <person name="Pauvert C."/>
            <person name="Hitch T.C.A."/>
            <person name="Clavel T."/>
        </authorList>
    </citation>
    <scope>NUCLEOTIDE SEQUENCE [LARGE SCALE GENOMIC DNA]</scope>
    <source>
        <strain evidence="1 2">CLA-AA-H132</strain>
    </source>
</reference>
<organism evidence="1 2">
    <name type="scientific">Laedolimicola intestinihominis</name>
    <dbReference type="NCBI Taxonomy" id="3133166"/>
    <lineage>
        <taxon>Bacteria</taxon>
        <taxon>Bacillati</taxon>
        <taxon>Bacillota</taxon>
        <taxon>Clostridia</taxon>
        <taxon>Lachnospirales</taxon>
        <taxon>Lachnospiraceae</taxon>
        <taxon>Laedolimicola</taxon>
    </lineage>
</organism>
<accession>A0ABV1FKP9</accession>
<name>A0ABV1FKP9_9FIRM</name>
<evidence type="ECO:0008006" key="3">
    <source>
        <dbReference type="Google" id="ProtNLM"/>
    </source>
</evidence>
<gene>
    <name evidence="1" type="ORF">WMO29_14280</name>
</gene>
<keyword evidence="2" id="KW-1185">Reference proteome</keyword>
<sequence length="65" mass="7646">MKFKEKYLAGELPFEAIDKYIEDWGNSDETCTLREYLGLNVEEEDAWISDSDEALQELLDKQKNK</sequence>
<dbReference type="EMBL" id="JBBMFE010000016">
    <property type="protein sequence ID" value="MEQ2473646.1"/>
    <property type="molecule type" value="Genomic_DNA"/>
</dbReference>
<evidence type="ECO:0000313" key="2">
    <source>
        <dbReference type="Proteomes" id="UP001438008"/>
    </source>
</evidence>